<dbReference type="InterPro" id="IPR002999">
    <property type="entry name" value="Tudor"/>
</dbReference>
<reference evidence="2 3" key="1">
    <citation type="submission" date="2024-08" db="EMBL/GenBank/DDBJ databases">
        <authorList>
            <person name="Cucini C."/>
            <person name="Frati F."/>
        </authorList>
    </citation>
    <scope>NUCLEOTIDE SEQUENCE [LARGE SCALE GENOMIC DNA]</scope>
</reference>
<organism evidence="2 3">
    <name type="scientific">Orchesella dallaii</name>
    <dbReference type="NCBI Taxonomy" id="48710"/>
    <lineage>
        <taxon>Eukaryota</taxon>
        <taxon>Metazoa</taxon>
        <taxon>Ecdysozoa</taxon>
        <taxon>Arthropoda</taxon>
        <taxon>Hexapoda</taxon>
        <taxon>Collembola</taxon>
        <taxon>Entomobryomorpha</taxon>
        <taxon>Entomobryoidea</taxon>
        <taxon>Orchesellidae</taxon>
        <taxon>Orchesellinae</taxon>
        <taxon>Orchesella</taxon>
    </lineage>
</organism>
<dbReference type="SMART" id="SM00333">
    <property type="entry name" value="TUDOR"/>
    <property type="match status" value="2"/>
</dbReference>
<dbReference type="Pfam" id="PF00567">
    <property type="entry name" value="TUDOR"/>
    <property type="match status" value="2"/>
</dbReference>
<dbReference type="PANTHER" id="PTHR16442">
    <property type="entry name" value="RING FINGER PROTEIN 17"/>
    <property type="match status" value="1"/>
</dbReference>
<name>A0ABP1QLH5_9HEXA</name>
<evidence type="ECO:0000313" key="2">
    <source>
        <dbReference type="EMBL" id="CAL8105314.1"/>
    </source>
</evidence>
<evidence type="ECO:0000313" key="3">
    <source>
        <dbReference type="Proteomes" id="UP001642540"/>
    </source>
</evidence>
<dbReference type="Gene3D" id="2.30.30.140">
    <property type="match status" value="2"/>
</dbReference>
<dbReference type="CDD" id="cd20379">
    <property type="entry name" value="Tudor_dTUD-like"/>
    <property type="match status" value="1"/>
</dbReference>
<dbReference type="Proteomes" id="UP001642540">
    <property type="component" value="Unassembled WGS sequence"/>
</dbReference>
<evidence type="ECO:0000259" key="1">
    <source>
        <dbReference type="PROSITE" id="PS50304"/>
    </source>
</evidence>
<accession>A0ABP1QLH5</accession>
<gene>
    <name evidence="2" type="ORF">ODALV1_LOCUS12026</name>
</gene>
<dbReference type="PROSITE" id="PS50304">
    <property type="entry name" value="TUDOR"/>
    <property type="match status" value="1"/>
</dbReference>
<keyword evidence="3" id="KW-1185">Reference proteome</keyword>
<sequence>MTDLPEFSKATRIFYGKKPTFFERPIWSNTPYKYEVVGMVDPSNFHVKIQDEFTDECEVKLKTIKQQLEEDWKLIGNYRKFHFVPAWLLKGTPIVVSRVVGNQPRSMDRGEVLAVDEKTWIVTALLVDTGAIVTAYTQECRPIPLDMLRIPKLAIPCALAFVQPESRRWPLDIDVNYTKQFSGDSQIIYFEDVREPTGIFDVVLEVNNVNIVVKYFHEGFAKIQRVKLPLVDNKNDSGPSTYPLQHFSRWVGFKMIVFGIRAFREDNLTKCILQLNPSLANYILDFIAKYVLETAEEVKNAPFEIVPGVCCLARYEDDYLRARILQIRSNGQVSVEYVDYSETAEVKISDLLKLPQKLLSIPECAQLCVITDFLEEPCNDLDKLSELIKDQNLYATIDAYDPDSLGKNLVVSLFKPIDFTGPEESFAKVFGLTKRVPSRLTELTDFIMATEATAAMYLDRTGADSTRHLVSKAKFAACRYENCIYLLPLSDEKEVRKRALFTSQLSEYYENFRQNVGVIPIGKYVAACTSSGTDKPSNWYRAEVLEEVKDQLKLLDIDTGCLELVNIKKVFPLHAYFLKDQVMAYKVEMI</sequence>
<comment type="caution">
    <text evidence="2">The sequence shown here is derived from an EMBL/GenBank/DDBJ whole genome shotgun (WGS) entry which is preliminary data.</text>
</comment>
<dbReference type="SUPFAM" id="SSF63748">
    <property type="entry name" value="Tudor/PWWP/MBT"/>
    <property type="match status" value="3"/>
</dbReference>
<feature type="domain" description="Tudor" evidence="1">
    <location>
        <begin position="304"/>
        <end position="361"/>
    </location>
</feature>
<proteinExistence type="predicted"/>
<dbReference type="PANTHER" id="PTHR16442:SF1">
    <property type="entry name" value="RING FINGER PROTEIN 17"/>
    <property type="match status" value="1"/>
</dbReference>
<protein>
    <recommendedName>
        <fullName evidence="1">Tudor domain-containing protein</fullName>
    </recommendedName>
</protein>
<dbReference type="EMBL" id="CAXLJM020000036">
    <property type="protein sequence ID" value="CAL8105314.1"/>
    <property type="molecule type" value="Genomic_DNA"/>
</dbReference>